<dbReference type="EMBL" id="JBEPLJ010000019">
    <property type="protein sequence ID" value="MET3588058.1"/>
    <property type="molecule type" value="Genomic_DNA"/>
</dbReference>
<dbReference type="Proteomes" id="UP001549031">
    <property type="component" value="Unassembled WGS sequence"/>
</dbReference>
<dbReference type="Gene3D" id="2.40.128.260">
    <property type="entry name" value="Type IV secretion system, VirB10/TraB/TrbI"/>
    <property type="match status" value="1"/>
</dbReference>
<feature type="transmembrane region" description="Helical" evidence="7">
    <location>
        <begin position="26"/>
        <end position="46"/>
    </location>
</feature>
<gene>
    <name evidence="8" type="ORF">ABID21_004191</name>
</gene>
<evidence type="ECO:0000256" key="1">
    <source>
        <dbReference type="ARBA" id="ARBA00004167"/>
    </source>
</evidence>
<dbReference type="CDD" id="cd16429">
    <property type="entry name" value="VirB10"/>
    <property type="match status" value="1"/>
</dbReference>
<reference evidence="8 9" key="1">
    <citation type="submission" date="2024-06" db="EMBL/GenBank/DDBJ databases">
        <title>Genomic Encyclopedia of Type Strains, Phase IV (KMG-IV): sequencing the most valuable type-strain genomes for metagenomic binning, comparative biology and taxonomic classification.</title>
        <authorList>
            <person name="Goeker M."/>
        </authorList>
    </citation>
    <scope>NUCLEOTIDE SEQUENCE [LARGE SCALE GENOMIC DNA]</scope>
    <source>
        <strain evidence="8 9">DSM 105042</strain>
    </source>
</reference>
<organism evidence="8 9">
    <name type="scientific">Pseudorhizobium tarimense</name>
    <dbReference type="NCBI Taxonomy" id="1079109"/>
    <lineage>
        <taxon>Bacteria</taxon>
        <taxon>Pseudomonadati</taxon>
        <taxon>Pseudomonadota</taxon>
        <taxon>Alphaproteobacteria</taxon>
        <taxon>Hyphomicrobiales</taxon>
        <taxon>Rhizobiaceae</taxon>
        <taxon>Rhizobium/Agrobacterium group</taxon>
        <taxon>Pseudorhizobium</taxon>
    </lineage>
</organism>
<accession>A0ABV2HC04</accession>
<keyword evidence="5 7" id="KW-0472">Membrane</keyword>
<evidence type="ECO:0000256" key="3">
    <source>
        <dbReference type="ARBA" id="ARBA00022692"/>
    </source>
</evidence>
<feature type="region of interest" description="Disordered" evidence="6">
    <location>
        <begin position="97"/>
        <end position="122"/>
    </location>
</feature>
<protein>
    <submittedName>
        <fullName evidence="8">Type IV secretion system protein VirB10</fullName>
    </submittedName>
</protein>
<keyword evidence="4 7" id="KW-1133">Transmembrane helix</keyword>
<keyword evidence="9" id="KW-1185">Reference proteome</keyword>
<evidence type="ECO:0000256" key="7">
    <source>
        <dbReference type="SAM" id="Phobius"/>
    </source>
</evidence>
<dbReference type="Pfam" id="PF03743">
    <property type="entry name" value="TrbI"/>
    <property type="match status" value="1"/>
</dbReference>
<evidence type="ECO:0000256" key="5">
    <source>
        <dbReference type="ARBA" id="ARBA00023136"/>
    </source>
</evidence>
<evidence type="ECO:0000313" key="9">
    <source>
        <dbReference type="Proteomes" id="UP001549031"/>
    </source>
</evidence>
<dbReference type="InterPro" id="IPR005498">
    <property type="entry name" value="T4SS_VirB10/TraB/TrbI"/>
</dbReference>
<evidence type="ECO:0000313" key="8">
    <source>
        <dbReference type="EMBL" id="MET3588058.1"/>
    </source>
</evidence>
<sequence length="477" mass="51705">MTQSLHLGPSPGAQGSSIRRLNKLPLVLAVALSLVFAAVVVIGLSLRGSPMERSAAIDDASEAPATSFGDRLKRGVSDGIIAEPDDRQPLPALPAGVIEPPAVPQPEPQVVESPAPRRTSLEEEDEWLKRLQREQDEQYIRERHRQDMARLQARSVALDSPLKVDVSPLSERVQQARVPADEDQGSSATSPHALYAGAIEAGLTETAADPNRQRDKQAFFNSDLVEAGYLDRQVTSPVSRYELKRGSVVPATLVTGLNSDLPGRLIAQVSQNVYDSATGRYLLIPQGAKLFGRYDSSVSFGQQRVLVIWTDLILPNGVSLQIGGMAGTDSAGNSGFYDKVDRHYLRTFGSAALVALIGTGIDLSLPESFSRANQDTASDAARRNFAESFGRVATQTISKTSTSNPRSAFVQAIVLTSWSTRTSFSRPRILRDENAAIALRELLVGPLHGSRRSLWNARLRLQRPARRMAEGLNDAGE</sequence>
<dbReference type="InterPro" id="IPR042217">
    <property type="entry name" value="T4SS_VirB10/TrbI"/>
</dbReference>
<proteinExistence type="inferred from homology"/>
<comment type="similarity">
    <text evidence="2">Belongs to the TrbI/VirB10 family.</text>
</comment>
<evidence type="ECO:0000256" key="2">
    <source>
        <dbReference type="ARBA" id="ARBA00010265"/>
    </source>
</evidence>
<dbReference type="NCBIfam" id="NF010405">
    <property type="entry name" value="PRK13831.1"/>
    <property type="match status" value="1"/>
</dbReference>
<comment type="subcellular location">
    <subcellularLocation>
        <location evidence="1">Membrane</location>
        <topology evidence="1">Single-pass membrane protein</topology>
    </subcellularLocation>
</comment>
<name>A0ABV2HC04_9HYPH</name>
<evidence type="ECO:0000256" key="4">
    <source>
        <dbReference type="ARBA" id="ARBA00022989"/>
    </source>
</evidence>
<comment type="caution">
    <text evidence="8">The sequence shown here is derived from an EMBL/GenBank/DDBJ whole genome shotgun (WGS) entry which is preliminary data.</text>
</comment>
<keyword evidence="3 7" id="KW-0812">Transmembrane</keyword>
<evidence type="ECO:0000256" key="6">
    <source>
        <dbReference type="SAM" id="MobiDB-lite"/>
    </source>
</evidence>